<dbReference type="PANTHER" id="PTHR43790">
    <property type="entry name" value="CARBOHYDRATE TRANSPORT ATP-BINDING PROTEIN MG119-RELATED"/>
    <property type="match status" value="1"/>
</dbReference>
<protein>
    <submittedName>
        <fullName evidence="10">Sugar ABC transporter ATP-binding protein</fullName>
    </submittedName>
</protein>
<dbReference type="Proteomes" id="UP000230790">
    <property type="component" value="Unassembled WGS sequence"/>
</dbReference>
<dbReference type="EMBL" id="PGTN01000001">
    <property type="protein sequence ID" value="PJF49120.1"/>
    <property type="molecule type" value="Genomic_DNA"/>
</dbReference>
<comment type="subcellular location">
    <subcellularLocation>
        <location evidence="1">Cell membrane</location>
        <topology evidence="1">Peripheral membrane protein</topology>
    </subcellularLocation>
</comment>
<evidence type="ECO:0000256" key="5">
    <source>
        <dbReference type="ARBA" id="ARBA00022741"/>
    </source>
</evidence>
<dbReference type="GO" id="GO:0005524">
    <property type="term" value="F:ATP binding"/>
    <property type="evidence" value="ECO:0007669"/>
    <property type="project" value="UniProtKB-KW"/>
</dbReference>
<keyword evidence="3" id="KW-1003">Cell membrane</keyword>
<dbReference type="SMART" id="SM00382">
    <property type="entry name" value="AAA"/>
    <property type="match status" value="2"/>
</dbReference>
<dbReference type="GO" id="GO:0016887">
    <property type="term" value="F:ATP hydrolysis activity"/>
    <property type="evidence" value="ECO:0007669"/>
    <property type="project" value="InterPro"/>
</dbReference>
<dbReference type="FunFam" id="3.40.50.300:FF:000127">
    <property type="entry name" value="Ribose import ATP-binding protein RbsA"/>
    <property type="match status" value="1"/>
</dbReference>
<feature type="domain" description="ABC transporter" evidence="9">
    <location>
        <begin position="257"/>
        <end position="502"/>
    </location>
</feature>
<keyword evidence="4" id="KW-0677">Repeat</keyword>
<sequence length="502" mass="54783">MAMLLEMRGISKRFGGTQALDNVHFAVDRGEVVGLLGENGAGKSTLIKILAGVHTRDQGDILMDGRPVAIHNPQDAQRLGVAVIYQELNLTPNQTVAENVFLHRPQRMSKLLGKLGFVDRARRARETQALFEQLGIVGLDPRRKVGELSVAFQQLTEIAKALAFDARLIVMDEPTSALPDEEVEHLFAIIRRLKARGLGVVFVSHRLNEVRAICDRVVVLRDGQNAGGLPIAEASDARLIAMMVGRPIENLYPKRPAQPGAVVLEVEGLTRRGVIEDITFHIRAGEVVGLAGLVGSGRTEVARAIFGADRVDSGTIRLNGRPVHIRSPQDARRLGIGYVPEDRKVQGLVLGMTVRDNTTLTVLRQLARGGQFISWPEVERTAQRYVDELQVRPPRTDLLVGSLSGGNQQKVVLAKWLAANLNVLLLDEPTRGIDVGAKAEIHALIDELAHRGMAILLISSELPEMLAMSDRILVMSEGRLAGQLSRAEATQERVLALASGKR</sequence>
<accession>A0A2M8QH36</accession>
<dbReference type="PROSITE" id="PS50893">
    <property type="entry name" value="ABC_TRANSPORTER_2"/>
    <property type="match status" value="2"/>
</dbReference>
<keyword evidence="8" id="KW-0472">Membrane</keyword>
<organism evidence="10 11">
    <name type="scientific">Candidatus Thermofonsia Clade 3 bacterium</name>
    <dbReference type="NCBI Taxonomy" id="2364212"/>
    <lineage>
        <taxon>Bacteria</taxon>
        <taxon>Bacillati</taxon>
        <taxon>Chloroflexota</taxon>
        <taxon>Candidatus Thermofontia</taxon>
        <taxon>Candidatus Thermofonsia Clade 3</taxon>
    </lineage>
</organism>
<keyword evidence="2" id="KW-0813">Transport</keyword>
<evidence type="ECO:0000256" key="8">
    <source>
        <dbReference type="ARBA" id="ARBA00023136"/>
    </source>
</evidence>
<dbReference type="InterPro" id="IPR017871">
    <property type="entry name" value="ABC_transporter-like_CS"/>
</dbReference>
<dbReference type="CDD" id="cd03215">
    <property type="entry name" value="ABC_Carb_Monos_II"/>
    <property type="match status" value="1"/>
</dbReference>
<evidence type="ECO:0000256" key="6">
    <source>
        <dbReference type="ARBA" id="ARBA00022840"/>
    </source>
</evidence>
<dbReference type="InterPro" id="IPR003439">
    <property type="entry name" value="ABC_transporter-like_ATP-bd"/>
</dbReference>
<keyword evidence="6 10" id="KW-0067">ATP-binding</keyword>
<dbReference type="SUPFAM" id="SSF52540">
    <property type="entry name" value="P-loop containing nucleoside triphosphate hydrolases"/>
    <property type="match status" value="2"/>
</dbReference>
<dbReference type="PANTHER" id="PTHR43790:SF9">
    <property type="entry name" value="GALACTOFURANOSE TRANSPORTER ATP-BINDING PROTEIN YTFR"/>
    <property type="match status" value="1"/>
</dbReference>
<reference evidence="10 11" key="1">
    <citation type="submission" date="2017-11" db="EMBL/GenBank/DDBJ databases">
        <title>Evolution of Phototrophy in the Chloroflexi Phylum Driven by Horizontal Gene Transfer.</title>
        <authorList>
            <person name="Ward L.M."/>
            <person name="Hemp J."/>
            <person name="Shih P.M."/>
            <person name="Mcglynn S.E."/>
            <person name="Fischer W."/>
        </authorList>
    </citation>
    <scope>NUCLEOTIDE SEQUENCE [LARGE SCALE GENOMIC DNA]</scope>
    <source>
        <strain evidence="10">JP3_7</strain>
    </source>
</reference>
<dbReference type="Pfam" id="PF00005">
    <property type="entry name" value="ABC_tran"/>
    <property type="match status" value="2"/>
</dbReference>
<evidence type="ECO:0000313" key="10">
    <source>
        <dbReference type="EMBL" id="PJF49120.1"/>
    </source>
</evidence>
<dbReference type="InterPro" id="IPR003593">
    <property type="entry name" value="AAA+_ATPase"/>
</dbReference>
<evidence type="ECO:0000313" key="11">
    <source>
        <dbReference type="Proteomes" id="UP000230790"/>
    </source>
</evidence>
<dbReference type="CDD" id="cd03216">
    <property type="entry name" value="ABC_Carb_Monos_I"/>
    <property type="match status" value="1"/>
</dbReference>
<dbReference type="PROSITE" id="PS00211">
    <property type="entry name" value="ABC_TRANSPORTER_1"/>
    <property type="match status" value="1"/>
</dbReference>
<dbReference type="InterPro" id="IPR027417">
    <property type="entry name" value="P-loop_NTPase"/>
</dbReference>
<evidence type="ECO:0000256" key="7">
    <source>
        <dbReference type="ARBA" id="ARBA00022967"/>
    </source>
</evidence>
<evidence type="ECO:0000256" key="3">
    <source>
        <dbReference type="ARBA" id="ARBA00022475"/>
    </source>
</evidence>
<dbReference type="GO" id="GO:0005886">
    <property type="term" value="C:plasma membrane"/>
    <property type="evidence" value="ECO:0007669"/>
    <property type="project" value="UniProtKB-SubCell"/>
</dbReference>
<evidence type="ECO:0000256" key="2">
    <source>
        <dbReference type="ARBA" id="ARBA00022448"/>
    </source>
</evidence>
<evidence type="ECO:0000259" key="9">
    <source>
        <dbReference type="PROSITE" id="PS50893"/>
    </source>
</evidence>
<comment type="caution">
    <text evidence="10">The sequence shown here is derived from an EMBL/GenBank/DDBJ whole genome shotgun (WGS) entry which is preliminary data.</text>
</comment>
<dbReference type="Gene3D" id="3.40.50.300">
    <property type="entry name" value="P-loop containing nucleotide triphosphate hydrolases"/>
    <property type="match status" value="2"/>
</dbReference>
<keyword evidence="5" id="KW-0547">Nucleotide-binding</keyword>
<gene>
    <name evidence="10" type="ORF">CUN48_00160</name>
</gene>
<keyword evidence="7" id="KW-1278">Translocase</keyword>
<proteinExistence type="predicted"/>
<feature type="domain" description="ABC transporter" evidence="9">
    <location>
        <begin position="5"/>
        <end position="247"/>
    </location>
</feature>
<dbReference type="AlphaFoldDB" id="A0A2M8QH36"/>
<evidence type="ECO:0000256" key="1">
    <source>
        <dbReference type="ARBA" id="ARBA00004202"/>
    </source>
</evidence>
<evidence type="ECO:0000256" key="4">
    <source>
        <dbReference type="ARBA" id="ARBA00022737"/>
    </source>
</evidence>
<name>A0A2M8QH36_9CHLR</name>
<dbReference type="InterPro" id="IPR050107">
    <property type="entry name" value="ABC_carbohydrate_import_ATPase"/>
</dbReference>